<feature type="region of interest" description="Disordered" evidence="12">
    <location>
        <begin position="530"/>
        <end position="554"/>
    </location>
</feature>
<dbReference type="GO" id="GO:0005524">
    <property type="term" value="F:ATP binding"/>
    <property type="evidence" value="ECO:0007669"/>
    <property type="project" value="UniProtKB-KW"/>
</dbReference>
<dbReference type="GO" id="GO:0003677">
    <property type="term" value="F:DNA binding"/>
    <property type="evidence" value="ECO:0007669"/>
    <property type="project" value="InterPro"/>
</dbReference>
<evidence type="ECO:0000256" key="1">
    <source>
        <dbReference type="ARBA" id="ARBA00006360"/>
    </source>
</evidence>
<dbReference type="PRINTS" id="PR00300">
    <property type="entry name" value="CLPPROTEASEA"/>
</dbReference>
<dbReference type="Pfam" id="PF22608">
    <property type="entry name" value="DNAX_ATPase_lid"/>
    <property type="match status" value="1"/>
</dbReference>
<dbReference type="Gene3D" id="3.40.50.300">
    <property type="entry name" value="P-loop containing nucleotide triphosphate hydrolases"/>
    <property type="match status" value="1"/>
</dbReference>
<dbReference type="FunFam" id="3.40.50.300:FF:000014">
    <property type="entry name" value="DNA polymerase III subunit gamma/tau"/>
    <property type="match status" value="1"/>
</dbReference>
<keyword evidence="5" id="KW-0235">DNA replication</keyword>
<feature type="compositionally biased region" description="Acidic residues" evidence="12">
    <location>
        <begin position="541"/>
        <end position="554"/>
    </location>
</feature>
<keyword evidence="7" id="KW-0547">Nucleotide-binding</keyword>
<dbReference type="InterPro" id="IPR027417">
    <property type="entry name" value="P-loop_NTPase"/>
</dbReference>
<evidence type="ECO:0000256" key="8">
    <source>
        <dbReference type="ARBA" id="ARBA00022833"/>
    </source>
</evidence>
<dbReference type="SUPFAM" id="SSF48019">
    <property type="entry name" value="post-AAA+ oligomerization domain-like"/>
    <property type="match status" value="1"/>
</dbReference>
<dbReference type="NCBIfam" id="NF004046">
    <property type="entry name" value="PRK05563.1"/>
    <property type="match status" value="1"/>
</dbReference>
<keyword evidence="10" id="KW-0239">DNA-directed DNA polymerase</keyword>
<name>A0A3R9P260_9BACI</name>
<dbReference type="Pfam" id="PF20964">
    <property type="entry name" value="DnaX_C"/>
    <property type="match status" value="1"/>
</dbReference>
<reference evidence="14 15" key="1">
    <citation type="submission" date="2018-10" db="EMBL/GenBank/DDBJ databases">
        <title>Draft genome sequence of Bacillus salarius IM0101, isolated from a hypersaline soil in Inner Mongolia, China.</title>
        <authorList>
            <person name="Yamprayoonswat W."/>
            <person name="Boonvisut S."/>
            <person name="Jumpathong W."/>
            <person name="Sittihan S."/>
            <person name="Ruangsuj P."/>
            <person name="Wanthongcharoen S."/>
            <person name="Thongpramul N."/>
            <person name="Pimmason S."/>
            <person name="Yu B."/>
            <person name="Yasawong M."/>
        </authorList>
    </citation>
    <scope>NUCLEOTIDE SEQUENCE [LARGE SCALE GENOMIC DNA]</scope>
    <source>
        <strain evidence="14 15">IM0101</strain>
    </source>
</reference>
<proteinExistence type="inferred from homology"/>
<dbReference type="Gene3D" id="3.30.300.180">
    <property type="match status" value="1"/>
</dbReference>
<dbReference type="InterPro" id="IPR012763">
    <property type="entry name" value="DNA_pol_III_sug/sutau_N"/>
</dbReference>
<dbReference type="Gene3D" id="1.20.272.10">
    <property type="match status" value="1"/>
</dbReference>
<keyword evidence="9" id="KW-0067">ATP-binding</keyword>
<dbReference type="Pfam" id="PF12169">
    <property type="entry name" value="DNA_pol3_gamma3"/>
    <property type="match status" value="1"/>
</dbReference>
<evidence type="ECO:0000313" key="15">
    <source>
        <dbReference type="Proteomes" id="UP000275076"/>
    </source>
</evidence>
<evidence type="ECO:0000256" key="6">
    <source>
        <dbReference type="ARBA" id="ARBA00022723"/>
    </source>
</evidence>
<evidence type="ECO:0000256" key="10">
    <source>
        <dbReference type="ARBA" id="ARBA00022932"/>
    </source>
</evidence>
<dbReference type="PANTHER" id="PTHR11669:SF0">
    <property type="entry name" value="PROTEIN STICHEL-LIKE 2"/>
    <property type="match status" value="1"/>
</dbReference>
<feature type="region of interest" description="Disordered" evidence="12">
    <location>
        <begin position="390"/>
        <end position="427"/>
    </location>
</feature>
<keyword evidence="8" id="KW-0862">Zinc</keyword>
<sequence>MSYKALYRVWRPQELQDVVGQEHITKTLQNALGQEKFSHAYLFSGPRGTGKTSAAKILAKAINCEQAPVREPCNECDACQGIADGSVVDIIEIDAASNNGVDEIRYIRDNVIAAPRDIRYKVYIIDEVHMLSTGAFNALLKTLEEPPKHAVFILATTEPHKIPLTIVSRCQRFDFKRITSQDLVARMQYILQEQGWEAEENALYLIARAAEGGMRDALSLLDQAVSFSENIITSDDVLAITGTVSQQFLTRVVRSLKNNDTPAAVEAADTLIRDGKDPLQFMEDMIYYFRDMLLYKTAPRLDEIMERVTVDESFEELSEKTDMGWLYEVINQLNQYHQEMKWASHPKIFLEMALINITHGAESTSSRESGEASEEVTLLKDKVAKLEQKLNSVEQSPPPSQPSAPAVETNKAAREQTTKNISAGLGGDGKIREIMTRATKQELQVVSNEWSGVMKEVKQESVPAHAWLSDAKPAVCDGETVVLAFQNEMHRNMVDTKFRSLVQGAIESSVGKSLDVLTILSGQWEKLKEEFKKKQQGKEEDSSDEEAAEDDPVVDEAVKLVGSELVEFEE</sequence>
<feature type="compositionally biased region" description="Basic and acidic residues" evidence="12">
    <location>
        <begin position="530"/>
        <end position="540"/>
    </location>
</feature>
<dbReference type="InterPro" id="IPR050238">
    <property type="entry name" value="DNA_Rep/Repair_Clamp_Loader"/>
</dbReference>
<keyword evidence="15" id="KW-1185">Reference proteome</keyword>
<dbReference type="GO" id="GO:0009360">
    <property type="term" value="C:DNA polymerase III complex"/>
    <property type="evidence" value="ECO:0007669"/>
    <property type="project" value="InterPro"/>
</dbReference>
<dbReference type="AlphaFoldDB" id="A0A3R9P260"/>
<evidence type="ECO:0000256" key="12">
    <source>
        <dbReference type="SAM" id="MobiDB-lite"/>
    </source>
</evidence>
<dbReference type="InterPro" id="IPR008921">
    <property type="entry name" value="DNA_pol3_clamp-load_cplx_C"/>
</dbReference>
<dbReference type="InterPro" id="IPR048448">
    <property type="entry name" value="DnaX-like_C"/>
</dbReference>
<dbReference type="SMART" id="SM00382">
    <property type="entry name" value="AAA"/>
    <property type="match status" value="1"/>
</dbReference>
<dbReference type="InterPro" id="IPR003593">
    <property type="entry name" value="AAA+_ATPase"/>
</dbReference>
<evidence type="ECO:0000259" key="13">
    <source>
        <dbReference type="SMART" id="SM00382"/>
    </source>
</evidence>
<dbReference type="EMBL" id="RBVX01000072">
    <property type="protein sequence ID" value="RSL29355.1"/>
    <property type="molecule type" value="Genomic_DNA"/>
</dbReference>
<protein>
    <recommendedName>
        <fullName evidence="2">DNA-directed DNA polymerase</fullName>
        <ecNumber evidence="2">2.7.7.7</ecNumber>
    </recommendedName>
</protein>
<evidence type="ECO:0000256" key="2">
    <source>
        <dbReference type="ARBA" id="ARBA00012417"/>
    </source>
</evidence>
<dbReference type="InterPro" id="IPR045085">
    <property type="entry name" value="HLD_clamp_pol_III_gamma_tau"/>
</dbReference>
<dbReference type="OrthoDB" id="9810148at2"/>
<dbReference type="Pfam" id="PF13177">
    <property type="entry name" value="DNA_pol3_delta2"/>
    <property type="match status" value="1"/>
</dbReference>
<evidence type="ECO:0000256" key="5">
    <source>
        <dbReference type="ARBA" id="ARBA00022705"/>
    </source>
</evidence>
<keyword evidence="6" id="KW-0479">Metal-binding</keyword>
<keyword evidence="4 14" id="KW-0548">Nucleotidyltransferase</keyword>
<gene>
    <name evidence="14" type="primary">dnaX</name>
    <name evidence="14" type="ORF">D7Z54_31625</name>
</gene>
<evidence type="ECO:0000256" key="7">
    <source>
        <dbReference type="ARBA" id="ARBA00022741"/>
    </source>
</evidence>
<evidence type="ECO:0000256" key="3">
    <source>
        <dbReference type="ARBA" id="ARBA00022679"/>
    </source>
</evidence>
<evidence type="ECO:0000256" key="11">
    <source>
        <dbReference type="ARBA" id="ARBA00049244"/>
    </source>
</evidence>
<dbReference type="PANTHER" id="PTHR11669">
    <property type="entry name" value="REPLICATION FACTOR C / DNA POLYMERASE III GAMMA-TAU SUBUNIT"/>
    <property type="match status" value="1"/>
</dbReference>
<evidence type="ECO:0000256" key="4">
    <source>
        <dbReference type="ARBA" id="ARBA00022695"/>
    </source>
</evidence>
<dbReference type="FunFam" id="1.10.8.60:FF:000013">
    <property type="entry name" value="DNA polymerase III subunit gamma/tau"/>
    <property type="match status" value="1"/>
</dbReference>
<feature type="domain" description="AAA+ ATPase" evidence="13">
    <location>
        <begin position="37"/>
        <end position="179"/>
    </location>
</feature>
<evidence type="ECO:0000313" key="14">
    <source>
        <dbReference type="EMBL" id="RSL29355.1"/>
    </source>
</evidence>
<dbReference type="InterPro" id="IPR022754">
    <property type="entry name" value="DNA_pol_III_gamma-3"/>
</dbReference>
<dbReference type="GO" id="GO:0006261">
    <property type="term" value="P:DNA-templated DNA replication"/>
    <property type="evidence" value="ECO:0007669"/>
    <property type="project" value="TreeGrafter"/>
</dbReference>
<comment type="caution">
    <text evidence="14">The sequence shown here is derived from an EMBL/GenBank/DDBJ whole genome shotgun (WGS) entry which is preliminary data.</text>
</comment>
<dbReference type="NCBIfam" id="TIGR02397">
    <property type="entry name" value="dnaX_nterm"/>
    <property type="match status" value="1"/>
</dbReference>
<keyword evidence="3 14" id="KW-0808">Transferase</keyword>
<accession>A0A3R9P260</accession>
<dbReference type="SUPFAM" id="SSF52540">
    <property type="entry name" value="P-loop containing nucleoside triphosphate hydrolases"/>
    <property type="match status" value="1"/>
</dbReference>
<comment type="similarity">
    <text evidence="1">Belongs to the DnaX/STICHEL family.</text>
</comment>
<dbReference type="InterPro" id="IPR001270">
    <property type="entry name" value="ClpA/B"/>
</dbReference>
<dbReference type="InterPro" id="IPR038454">
    <property type="entry name" value="DnaA_N_sf"/>
</dbReference>
<dbReference type="GO" id="GO:0003887">
    <property type="term" value="F:DNA-directed DNA polymerase activity"/>
    <property type="evidence" value="ECO:0007669"/>
    <property type="project" value="UniProtKB-KW"/>
</dbReference>
<dbReference type="CDD" id="cd18137">
    <property type="entry name" value="HLD_clamp_pol_III_gamma_tau"/>
    <property type="match status" value="1"/>
</dbReference>
<dbReference type="CDD" id="cd00009">
    <property type="entry name" value="AAA"/>
    <property type="match status" value="1"/>
</dbReference>
<dbReference type="Gene3D" id="1.10.8.60">
    <property type="match status" value="1"/>
</dbReference>
<dbReference type="EC" id="2.7.7.7" evidence="2"/>
<dbReference type="GO" id="GO:0046872">
    <property type="term" value="F:metal ion binding"/>
    <property type="evidence" value="ECO:0007669"/>
    <property type="project" value="UniProtKB-KW"/>
</dbReference>
<dbReference type="RefSeq" id="WP_125562678.1">
    <property type="nucleotide sequence ID" value="NZ_RBVX01000072.1"/>
</dbReference>
<dbReference type="Proteomes" id="UP000275076">
    <property type="component" value="Unassembled WGS sequence"/>
</dbReference>
<comment type="catalytic activity">
    <reaction evidence="11">
        <text>DNA(n) + a 2'-deoxyribonucleoside 5'-triphosphate = DNA(n+1) + diphosphate</text>
        <dbReference type="Rhea" id="RHEA:22508"/>
        <dbReference type="Rhea" id="RHEA-COMP:17339"/>
        <dbReference type="Rhea" id="RHEA-COMP:17340"/>
        <dbReference type="ChEBI" id="CHEBI:33019"/>
        <dbReference type="ChEBI" id="CHEBI:61560"/>
        <dbReference type="ChEBI" id="CHEBI:173112"/>
        <dbReference type="EC" id="2.7.7.7"/>
    </reaction>
</comment>
<organism evidence="14 15">
    <name type="scientific">Salibacterium salarium</name>
    <dbReference type="NCBI Taxonomy" id="284579"/>
    <lineage>
        <taxon>Bacteria</taxon>
        <taxon>Bacillati</taxon>
        <taxon>Bacillota</taxon>
        <taxon>Bacilli</taxon>
        <taxon>Bacillales</taxon>
        <taxon>Bacillaceae</taxon>
    </lineage>
</organism>
<evidence type="ECO:0000256" key="9">
    <source>
        <dbReference type="ARBA" id="ARBA00022840"/>
    </source>
</evidence>